<sequence length="204" mass="22776">MTRLISAFLLIIPSFFSVAESNIVNNLSYVGIGYKQARLDAEAMSPYLDGKYVNDEAKSYGGLYVNLGFNVTDQFFVDGYADFITRFSSEVDIWRVGAGYNILVQDRVSFPVSCGIVNYRADSDYSSSFSENAGYCKAGVRGQVASHWLIDASYQHEAFDVSKDTINITNVFQFGRVFGLVAGFEFSDRKESERSFNLGVQFSM</sequence>
<feature type="signal peptide" evidence="1">
    <location>
        <begin position="1"/>
        <end position="19"/>
    </location>
</feature>
<accession>A0A5Q4Z4R0</accession>
<feature type="chain" id="PRO_5024416223" evidence="1">
    <location>
        <begin position="20"/>
        <end position="204"/>
    </location>
</feature>
<dbReference type="InterPro" id="IPR011250">
    <property type="entry name" value="OMP/PagP_B-barrel"/>
</dbReference>
<dbReference type="EMBL" id="LR721751">
    <property type="protein sequence ID" value="VVV05635.1"/>
    <property type="molecule type" value="Genomic_DNA"/>
</dbReference>
<evidence type="ECO:0000313" key="2">
    <source>
        <dbReference type="EMBL" id="VVV05635.1"/>
    </source>
</evidence>
<evidence type="ECO:0000256" key="1">
    <source>
        <dbReference type="SAM" id="SignalP"/>
    </source>
</evidence>
<reference evidence="2" key="1">
    <citation type="submission" date="2019-09" db="EMBL/GenBank/DDBJ databases">
        <authorList>
            <person name="Hjerde E."/>
        </authorList>
    </citation>
    <scope>NUCLEOTIDE SEQUENCE</scope>
    <source>
        <strain evidence="2">06/09/160</strain>
    </source>
</reference>
<protein>
    <submittedName>
        <fullName evidence="2">Uncharacterized protein</fullName>
    </submittedName>
</protein>
<name>A0A5Q4Z4R0_9GAMM</name>
<organism evidence="2">
    <name type="scientific">Aliivibrio wodanis</name>
    <dbReference type="NCBI Taxonomy" id="80852"/>
    <lineage>
        <taxon>Bacteria</taxon>
        <taxon>Pseudomonadati</taxon>
        <taxon>Pseudomonadota</taxon>
        <taxon>Gammaproteobacteria</taxon>
        <taxon>Vibrionales</taxon>
        <taxon>Vibrionaceae</taxon>
        <taxon>Aliivibrio</taxon>
    </lineage>
</organism>
<proteinExistence type="predicted"/>
<keyword evidence="1" id="KW-0732">Signal</keyword>
<gene>
    <name evidence="2" type="ORF">AW0309160_03118</name>
</gene>
<dbReference type="AlphaFoldDB" id="A0A5Q4Z4R0"/>
<dbReference type="SUPFAM" id="SSF56925">
    <property type="entry name" value="OMPA-like"/>
    <property type="match status" value="1"/>
</dbReference>